<dbReference type="GO" id="GO:0016020">
    <property type="term" value="C:membrane"/>
    <property type="evidence" value="ECO:0007669"/>
    <property type="project" value="UniProtKB-SubCell"/>
</dbReference>
<protein>
    <submittedName>
        <fullName evidence="5">Uncharacterized protein</fullName>
    </submittedName>
</protein>
<keyword evidence="4" id="KW-0472">Membrane</keyword>
<evidence type="ECO:0000313" key="5">
    <source>
        <dbReference type="EMBL" id="KAG4410540.1"/>
    </source>
</evidence>
<dbReference type="OrthoDB" id="272778at2759"/>
<evidence type="ECO:0000313" key="6">
    <source>
        <dbReference type="Proteomes" id="UP000664132"/>
    </source>
</evidence>
<reference evidence="5" key="1">
    <citation type="submission" date="2021-02" db="EMBL/GenBank/DDBJ databases">
        <title>Genome sequence Cadophora malorum strain M34.</title>
        <authorList>
            <person name="Stefanovic E."/>
            <person name="Vu D."/>
            <person name="Scully C."/>
            <person name="Dijksterhuis J."/>
            <person name="Roader J."/>
            <person name="Houbraken J."/>
        </authorList>
    </citation>
    <scope>NUCLEOTIDE SEQUENCE</scope>
    <source>
        <strain evidence="5">M34</strain>
    </source>
</reference>
<dbReference type="Proteomes" id="UP000664132">
    <property type="component" value="Unassembled WGS sequence"/>
</dbReference>
<proteinExistence type="predicted"/>
<comment type="caution">
    <text evidence="5">The sequence shown here is derived from an EMBL/GenBank/DDBJ whole genome shotgun (WGS) entry which is preliminary data.</text>
</comment>
<keyword evidence="6" id="KW-1185">Reference proteome</keyword>
<dbReference type="SUPFAM" id="SSF144091">
    <property type="entry name" value="Rhomboid-like"/>
    <property type="match status" value="1"/>
</dbReference>
<keyword evidence="3" id="KW-1133">Transmembrane helix</keyword>
<evidence type="ECO:0000256" key="4">
    <source>
        <dbReference type="ARBA" id="ARBA00023136"/>
    </source>
</evidence>
<keyword evidence="2" id="KW-0812">Transmembrane</keyword>
<accession>A0A8H7T151</accession>
<organism evidence="5 6">
    <name type="scientific">Cadophora malorum</name>
    <dbReference type="NCBI Taxonomy" id="108018"/>
    <lineage>
        <taxon>Eukaryota</taxon>
        <taxon>Fungi</taxon>
        <taxon>Dikarya</taxon>
        <taxon>Ascomycota</taxon>
        <taxon>Pezizomycotina</taxon>
        <taxon>Leotiomycetes</taxon>
        <taxon>Helotiales</taxon>
        <taxon>Ploettnerulaceae</taxon>
        <taxon>Cadophora</taxon>
    </lineage>
</organism>
<dbReference type="EMBL" id="JAFJYH010000678">
    <property type="protein sequence ID" value="KAG4410540.1"/>
    <property type="molecule type" value="Genomic_DNA"/>
</dbReference>
<dbReference type="InterPro" id="IPR035952">
    <property type="entry name" value="Rhomboid-like_sf"/>
</dbReference>
<evidence type="ECO:0000256" key="1">
    <source>
        <dbReference type="ARBA" id="ARBA00004141"/>
    </source>
</evidence>
<gene>
    <name evidence="5" type="ORF">IFR04_016326</name>
</gene>
<comment type="subcellular location">
    <subcellularLocation>
        <location evidence="1">Membrane</location>
        <topology evidence="1">Multi-pass membrane protein</topology>
    </subcellularLocation>
</comment>
<sequence>MLSTGFASAPVSRSLAYGIVATSLLASITDTKHYFYIQVDPHIWRYHQLWRVLIYQLCYTNSTECLFAAMTVYNMRVVERVWGSRKFA</sequence>
<feature type="non-terminal residue" evidence="5">
    <location>
        <position position="88"/>
    </location>
</feature>
<evidence type="ECO:0000256" key="2">
    <source>
        <dbReference type="ARBA" id="ARBA00022692"/>
    </source>
</evidence>
<evidence type="ECO:0000256" key="3">
    <source>
        <dbReference type="ARBA" id="ARBA00022989"/>
    </source>
</evidence>
<dbReference type="AlphaFoldDB" id="A0A8H7T151"/>
<name>A0A8H7T151_9HELO</name>